<proteinExistence type="predicted"/>
<protein>
    <submittedName>
        <fullName evidence="2">Thiol-disulfide interchange protein, contains DsbC and DsbD domains</fullName>
    </submittedName>
</protein>
<dbReference type="AlphaFoldDB" id="A0A1R0F8G8"/>
<keyword evidence="3" id="KW-1185">Reference proteome</keyword>
<comment type="caution">
    <text evidence="2">The sequence shown here is derived from an EMBL/GenBank/DDBJ whole genome shotgun (WGS) entry which is preliminary data.</text>
</comment>
<sequence length="280" mass="30960">MYQFFKLKAVLIFLVLACFFGFGQTLVVAQTPAFTKTNDTSTLLATPWHEFEGGRVRLALQPVAEKERLRGVIEVNLKPDWKTYWKNPGNSGMAPSFDFSPPSSYEIMYPVPHLFKDGSDWSIGYKNSVLLPFTVEKSDNGESLKGQLTIGLCKEICMPLDIPFDFSDGTANIALSSSLLTMAEEKLPEKAPENIVIHASNDEKMLNITITHQDEENISALYLDGKTDEIGPAEIIKNSRNETVFAAPIITKNSKGPLTISYIAEAKPVSFTGILTSQSK</sequence>
<dbReference type="InterPro" id="IPR028250">
    <property type="entry name" value="DsbDN"/>
</dbReference>
<dbReference type="Pfam" id="PF11412">
    <property type="entry name" value="DsbD_N"/>
    <property type="match status" value="1"/>
</dbReference>
<dbReference type="Proteomes" id="UP000187344">
    <property type="component" value="Unassembled WGS sequence"/>
</dbReference>
<name>A0A1R0F8G8_9HYPH</name>
<organism evidence="2 3">
    <name type="scientific">Bartonella apis</name>
    <dbReference type="NCBI Taxonomy" id="1686310"/>
    <lineage>
        <taxon>Bacteria</taxon>
        <taxon>Pseudomonadati</taxon>
        <taxon>Pseudomonadota</taxon>
        <taxon>Alphaproteobacteria</taxon>
        <taxon>Hyphomicrobiales</taxon>
        <taxon>Bartonellaceae</taxon>
        <taxon>Bartonella</taxon>
    </lineage>
</organism>
<dbReference type="EMBL" id="LXYT01000002">
    <property type="protein sequence ID" value="OLY43257.1"/>
    <property type="molecule type" value="Genomic_DNA"/>
</dbReference>
<evidence type="ECO:0000259" key="1">
    <source>
        <dbReference type="Pfam" id="PF11412"/>
    </source>
</evidence>
<gene>
    <name evidence="2" type="ORF">PEB0149_006820</name>
</gene>
<dbReference type="OrthoDB" id="9811036at2"/>
<dbReference type="RefSeq" id="WP_075870148.1">
    <property type="nucleotide sequence ID" value="NZ_CALYQA010000001.1"/>
</dbReference>
<reference evidence="2 3" key="1">
    <citation type="submission" date="2016-12" db="EMBL/GenBank/DDBJ databases">
        <title>Comparative genomics of Bartonella apis.</title>
        <authorList>
            <person name="Engel P."/>
        </authorList>
    </citation>
    <scope>NUCLEOTIDE SEQUENCE [LARGE SCALE GENOMIC DNA]</scope>
    <source>
        <strain evidence="2 3">PEB0149</strain>
    </source>
</reference>
<feature type="domain" description="Thiol:disulfide interchange protein DsbD N-terminal" evidence="1">
    <location>
        <begin position="64"/>
        <end position="159"/>
    </location>
</feature>
<evidence type="ECO:0000313" key="2">
    <source>
        <dbReference type="EMBL" id="OLY43257.1"/>
    </source>
</evidence>
<evidence type="ECO:0000313" key="3">
    <source>
        <dbReference type="Proteomes" id="UP000187344"/>
    </source>
</evidence>
<accession>A0A1R0F8G8</accession>